<proteinExistence type="predicted"/>
<accession>A0A2P2Q223</accession>
<evidence type="ECO:0000313" key="1">
    <source>
        <dbReference type="EMBL" id="MBX61002.1"/>
    </source>
</evidence>
<dbReference type="EMBL" id="GGEC01080518">
    <property type="protein sequence ID" value="MBX61002.1"/>
    <property type="molecule type" value="Transcribed_RNA"/>
</dbReference>
<protein>
    <submittedName>
        <fullName evidence="1">Uncharacterized protein</fullName>
    </submittedName>
</protein>
<organism evidence="1">
    <name type="scientific">Rhizophora mucronata</name>
    <name type="common">Asiatic mangrove</name>
    <dbReference type="NCBI Taxonomy" id="61149"/>
    <lineage>
        <taxon>Eukaryota</taxon>
        <taxon>Viridiplantae</taxon>
        <taxon>Streptophyta</taxon>
        <taxon>Embryophyta</taxon>
        <taxon>Tracheophyta</taxon>
        <taxon>Spermatophyta</taxon>
        <taxon>Magnoliopsida</taxon>
        <taxon>eudicotyledons</taxon>
        <taxon>Gunneridae</taxon>
        <taxon>Pentapetalae</taxon>
        <taxon>rosids</taxon>
        <taxon>fabids</taxon>
        <taxon>Malpighiales</taxon>
        <taxon>Rhizophoraceae</taxon>
        <taxon>Rhizophora</taxon>
    </lineage>
</organism>
<name>A0A2P2Q223_RHIMU</name>
<dbReference type="AlphaFoldDB" id="A0A2P2Q223"/>
<reference evidence="1" key="1">
    <citation type="submission" date="2018-02" db="EMBL/GenBank/DDBJ databases">
        <title>Rhizophora mucronata_Transcriptome.</title>
        <authorList>
            <person name="Meera S.P."/>
            <person name="Sreeshan A."/>
            <person name="Augustine A."/>
        </authorList>
    </citation>
    <scope>NUCLEOTIDE SEQUENCE</scope>
    <source>
        <tissue evidence="1">Leaf</tissue>
    </source>
</reference>
<sequence>MKDCAELPSYRNAKRGNHMLTHTCKTEHLILTVSLLSAF</sequence>